<dbReference type="EMBL" id="QEXV01000003">
    <property type="protein sequence ID" value="PWE17498.1"/>
    <property type="molecule type" value="Genomic_DNA"/>
</dbReference>
<dbReference type="GO" id="GO:0004792">
    <property type="term" value="F:thiosulfate-cyanide sulfurtransferase activity"/>
    <property type="evidence" value="ECO:0007669"/>
    <property type="project" value="InterPro"/>
</dbReference>
<evidence type="ECO:0000256" key="2">
    <source>
        <dbReference type="ARBA" id="ARBA00022737"/>
    </source>
</evidence>
<keyword evidence="2" id="KW-0677">Repeat</keyword>
<dbReference type="CDD" id="cd01448">
    <property type="entry name" value="TST_Repeat_1"/>
    <property type="match status" value="1"/>
</dbReference>
<comment type="caution">
    <text evidence="5">The sequence shown here is derived from an EMBL/GenBank/DDBJ whole genome shotgun (WGS) entry which is preliminary data.</text>
</comment>
<dbReference type="SUPFAM" id="SSF52821">
    <property type="entry name" value="Rhodanese/Cell cycle control phosphatase"/>
    <property type="match status" value="2"/>
</dbReference>
<feature type="domain" description="Rhodanese" evidence="4">
    <location>
        <begin position="164"/>
        <end position="276"/>
    </location>
</feature>
<dbReference type="InterPro" id="IPR036873">
    <property type="entry name" value="Rhodanese-like_dom_sf"/>
</dbReference>
<dbReference type="PANTHER" id="PTHR11364">
    <property type="entry name" value="THIOSULFATE SULFERTANSFERASE"/>
    <property type="match status" value="1"/>
</dbReference>
<dbReference type="Pfam" id="PF00581">
    <property type="entry name" value="Rhodanese"/>
    <property type="match status" value="2"/>
</dbReference>
<evidence type="ECO:0000259" key="4">
    <source>
        <dbReference type="PROSITE" id="PS50206"/>
    </source>
</evidence>
<evidence type="ECO:0000313" key="6">
    <source>
        <dbReference type="Proteomes" id="UP000245168"/>
    </source>
</evidence>
<dbReference type="SMART" id="SM00450">
    <property type="entry name" value="RHOD"/>
    <property type="match status" value="2"/>
</dbReference>
<name>A0A2U2BTZ9_9PROT</name>
<dbReference type="InterPro" id="IPR001307">
    <property type="entry name" value="Thiosulphate_STrfase_CS"/>
</dbReference>
<reference evidence="6" key="1">
    <citation type="submission" date="2018-05" db="EMBL/GenBank/DDBJ databases">
        <authorList>
            <person name="Liu B.-T."/>
        </authorList>
    </citation>
    <scope>NUCLEOTIDE SEQUENCE [LARGE SCALE GENOMIC DNA]</scope>
    <source>
        <strain evidence="6">WD6-1</strain>
    </source>
</reference>
<dbReference type="AlphaFoldDB" id="A0A2U2BTZ9"/>
<feature type="domain" description="Rhodanese" evidence="4">
    <location>
        <begin position="15"/>
        <end position="131"/>
    </location>
</feature>
<protein>
    <recommendedName>
        <fullName evidence="3">Sulfurtransferase</fullName>
    </recommendedName>
</protein>
<accession>A0A2U2BTZ9</accession>
<evidence type="ECO:0000313" key="5">
    <source>
        <dbReference type="EMBL" id="PWE17498.1"/>
    </source>
</evidence>
<keyword evidence="1 3" id="KW-0808">Transferase</keyword>
<dbReference type="PROSITE" id="PS00683">
    <property type="entry name" value="RHODANESE_2"/>
    <property type="match status" value="1"/>
</dbReference>
<dbReference type="InterPro" id="IPR045078">
    <property type="entry name" value="TST/MPST-like"/>
</dbReference>
<dbReference type="Proteomes" id="UP000245168">
    <property type="component" value="Unassembled WGS sequence"/>
</dbReference>
<dbReference type="OrthoDB" id="9781034at2"/>
<keyword evidence="6" id="KW-1185">Reference proteome</keyword>
<dbReference type="PROSITE" id="PS50206">
    <property type="entry name" value="RHODANESE_3"/>
    <property type="match status" value="2"/>
</dbReference>
<dbReference type="PANTHER" id="PTHR11364:SF27">
    <property type="entry name" value="SULFURTRANSFERASE"/>
    <property type="match status" value="1"/>
</dbReference>
<evidence type="ECO:0000256" key="1">
    <source>
        <dbReference type="ARBA" id="ARBA00022679"/>
    </source>
</evidence>
<keyword evidence="5" id="KW-0670">Pyruvate</keyword>
<evidence type="ECO:0000256" key="3">
    <source>
        <dbReference type="RuleBase" id="RU000507"/>
    </source>
</evidence>
<proteinExistence type="predicted"/>
<organism evidence="5 6">
    <name type="scientific">Marinicauda salina</name>
    <dbReference type="NCBI Taxonomy" id="2135793"/>
    <lineage>
        <taxon>Bacteria</taxon>
        <taxon>Pseudomonadati</taxon>
        <taxon>Pseudomonadota</taxon>
        <taxon>Alphaproteobacteria</taxon>
        <taxon>Maricaulales</taxon>
        <taxon>Maricaulaceae</taxon>
        <taxon>Marinicauda</taxon>
    </lineage>
</organism>
<dbReference type="InterPro" id="IPR001763">
    <property type="entry name" value="Rhodanese-like_dom"/>
</dbReference>
<dbReference type="CDD" id="cd01449">
    <property type="entry name" value="TST_Repeat_2"/>
    <property type="match status" value="1"/>
</dbReference>
<gene>
    <name evidence="5" type="primary">sseA</name>
    <name evidence="5" type="ORF">DDZ18_07445</name>
</gene>
<dbReference type="RefSeq" id="WP_109252729.1">
    <property type="nucleotide sequence ID" value="NZ_QEXV01000003.1"/>
</dbReference>
<dbReference type="Gene3D" id="3.40.250.10">
    <property type="entry name" value="Rhodanese-like domain"/>
    <property type="match status" value="2"/>
</dbReference>
<sequence>MSANDVLISPEAALSESDAVFVDATWYLPSDGRSGVDAFAEGRIPGAVFHDIDAVKDPTSDLPHMAPGAAAMNRWLADNGLTGGERFIVYDRNGFMASARVWWTLRRFGFDVRLLDGGFEAWRAAGGEVETGAPAERRSVELQGSARTIRDDAVSWADVLHHVETGDALIVDARAPGRFDASEPDPRPGMVSGHIPGSINLFYRTLLDADGRMLTGEALEARLPTNDRVRPIVTTCGSGVTAAILHAAFAEAGFEDVRLYDGSWTEWAGRGDLPIETGPGD</sequence>